<keyword evidence="10" id="KW-0813">Transport</keyword>
<keyword evidence="10" id="KW-0406">Ion transport</keyword>
<dbReference type="NCBIfam" id="TIGR00494">
    <property type="entry name" value="crcB"/>
    <property type="match status" value="1"/>
</dbReference>
<evidence type="ECO:0000313" key="12">
    <source>
        <dbReference type="Proteomes" id="UP000228754"/>
    </source>
</evidence>
<name>A0A2A5IWZ4_BACPU</name>
<dbReference type="InterPro" id="IPR003691">
    <property type="entry name" value="FluC"/>
</dbReference>
<gene>
    <name evidence="10" type="primary">fluC</name>
    <name evidence="10" type="synonym">crcB</name>
    <name evidence="11" type="ORF">CEY02_08810</name>
</gene>
<keyword evidence="10" id="KW-0479">Metal-binding</keyword>
<keyword evidence="6 10" id="KW-0407">Ion channel</keyword>
<dbReference type="GO" id="GO:0140114">
    <property type="term" value="P:cellular detoxification of fluoride"/>
    <property type="evidence" value="ECO:0007669"/>
    <property type="project" value="UniProtKB-UniRule"/>
</dbReference>
<dbReference type="Proteomes" id="UP000228754">
    <property type="component" value="Unassembled WGS sequence"/>
</dbReference>
<comment type="caution">
    <text evidence="11">The sequence shown here is derived from an EMBL/GenBank/DDBJ whole genome shotgun (WGS) entry which is preliminary data.</text>
</comment>
<proteinExistence type="inferred from homology"/>
<evidence type="ECO:0000313" key="11">
    <source>
        <dbReference type="EMBL" id="PCK21261.1"/>
    </source>
</evidence>
<evidence type="ECO:0000256" key="7">
    <source>
        <dbReference type="ARBA" id="ARBA00035120"/>
    </source>
</evidence>
<keyword evidence="5 10" id="KW-0472">Membrane</keyword>
<feature type="transmembrane region" description="Helical" evidence="10">
    <location>
        <begin position="32"/>
        <end position="51"/>
    </location>
</feature>
<protein>
    <recommendedName>
        <fullName evidence="10">Fluoride-specific ion channel FluC</fullName>
    </recommendedName>
</protein>
<dbReference type="AlphaFoldDB" id="A0A2A5IWZ4"/>
<feature type="binding site" evidence="10">
    <location>
        <position position="77"/>
    </location>
    <ligand>
        <name>Na(+)</name>
        <dbReference type="ChEBI" id="CHEBI:29101"/>
        <note>structural</note>
    </ligand>
</feature>
<evidence type="ECO:0000256" key="8">
    <source>
        <dbReference type="ARBA" id="ARBA00035585"/>
    </source>
</evidence>
<evidence type="ECO:0000256" key="4">
    <source>
        <dbReference type="ARBA" id="ARBA00022989"/>
    </source>
</evidence>
<dbReference type="PANTHER" id="PTHR28259">
    <property type="entry name" value="FLUORIDE EXPORT PROTEIN 1-RELATED"/>
    <property type="match status" value="1"/>
</dbReference>
<evidence type="ECO:0000256" key="9">
    <source>
        <dbReference type="ARBA" id="ARBA00049940"/>
    </source>
</evidence>
<comment type="catalytic activity">
    <reaction evidence="8">
        <text>fluoride(in) = fluoride(out)</text>
        <dbReference type="Rhea" id="RHEA:76159"/>
        <dbReference type="ChEBI" id="CHEBI:17051"/>
    </reaction>
    <physiologicalReaction direction="left-to-right" evidence="8">
        <dbReference type="Rhea" id="RHEA:76160"/>
    </physiologicalReaction>
</comment>
<comment type="similarity">
    <text evidence="7 10">Belongs to the fluoride channel Fluc/FEX (TC 1.A.43) family.</text>
</comment>
<feature type="binding site" evidence="10">
    <location>
        <position position="74"/>
    </location>
    <ligand>
        <name>Na(+)</name>
        <dbReference type="ChEBI" id="CHEBI:29101"/>
        <note>structural</note>
    </ligand>
</feature>
<evidence type="ECO:0000256" key="6">
    <source>
        <dbReference type="ARBA" id="ARBA00023303"/>
    </source>
</evidence>
<dbReference type="EMBL" id="NKHG01000063">
    <property type="protein sequence ID" value="PCK21261.1"/>
    <property type="molecule type" value="Genomic_DNA"/>
</dbReference>
<keyword evidence="4 10" id="KW-1133">Transmembrane helix</keyword>
<feature type="transmembrane region" description="Helical" evidence="10">
    <location>
        <begin position="63"/>
        <end position="82"/>
    </location>
</feature>
<dbReference type="PANTHER" id="PTHR28259:SF1">
    <property type="entry name" value="FLUORIDE EXPORT PROTEIN 1-RELATED"/>
    <property type="match status" value="1"/>
</dbReference>
<keyword evidence="10" id="KW-0915">Sodium</keyword>
<reference evidence="11 12" key="1">
    <citation type="submission" date="2017-06" db="EMBL/GenBank/DDBJ databases">
        <title>Draft Genome Sequence of Bacillus sp Strain 36R Isolated from saline sediment at Atanasia, Sonora, Mexico.</title>
        <authorList>
            <person name="Sanchez Diaz R."/>
            <person name="Quiroz Macias M.E."/>
            <person name="Ibarra Gamez J.C."/>
            <person name="Enciso Ibarra J."/>
            <person name="Gomez Gil B."/>
            <person name="Galaviz Silva L."/>
        </authorList>
    </citation>
    <scope>NUCLEOTIDE SEQUENCE [LARGE SCALE GENOMIC DNA]</scope>
    <source>
        <strain evidence="11 12">36R_ATNSAL</strain>
    </source>
</reference>
<dbReference type="GO" id="GO:0062054">
    <property type="term" value="F:fluoride channel activity"/>
    <property type="evidence" value="ECO:0007669"/>
    <property type="project" value="UniProtKB-UniRule"/>
</dbReference>
<evidence type="ECO:0000256" key="5">
    <source>
        <dbReference type="ARBA" id="ARBA00023136"/>
    </source>
</evidence>
<comment type="function">
    <text evidence="9 10">Fluoride-specific ion channel. Important for reducing fluoride concentration in the cell, thus reducing its toxicity.</text>
</comment>
<organism evidence="11 12">
    <name type="scientific">Bacillus pumilus</name>
    <name type="common">Bacillus mesentericus</name>
    <dbReference type="NCBI Taxonomy" id="1408"/>
    <lineage>
        <taxon>Bacteria</taxon>
        <taxon>Bacillati</taxon>
        <taxon>Bacillota</taxon>
        <taxon>Bacilli</taxon>
        <taxon>Bacillales</taxon>
        <taxon>Bacillaceae</taxon>
        <taxon>Bacillus</taxon>
    </lineage>
</organism>
<evidence type="ECO:0000256" key="1">
    <source>
        <dbReference type="ARBA" id="ARBA00004651"/>
    </source>
</evidence>
<comment type="subcellular location">
    <subcellularLocation>
        <location evidence="1 10">Cell membrane</location>
        <topology evidence="1 10">Multi-pass membrane protein</topology>
    </subcellularLocation>
</comment>
<evidence type="ECO:0000256" key="2">
    <source>
        <dbReference type="ARBA" id="ARBA00022475"/>
    </source>
</evidence>
<dbReference type="Pfam" id="PF02537">
    <property type="entry name" value="CRCB"/>
    <property type="match status" value="1"/>
</dbReference>
<dbReference type="GO" id="GO:0046872">
    <property type="term" value="F:metal ion binding"/>
    <property type="evidence" value="ECO:0007669"/>
    <property type="project" value="UniProtKB-KW"/>
</dbReference>
<evidence type="ECO:0000256" key="3">
    <source>
        <dbReference type="ARBA" id="ARBA00022692"/>
    </source>
</evidence>
<dbReference type="GO" id="GO:0005886">
    <property type="term" value="C:plasma membrane"/>
    <property type="evidence" value="ECO:0007669"/>
    <property type="project" value="UniProtKB-SubCell"/>
</dbReference>
<feature type="transmembrane region" description="Helical" evidence="10">
    <location>
        <begin position="94"/>
        <end position="117"/>
    </location>
</feature>
<dbReference type="OrthoDB" id="9799631at2"/>
<accession>A0A2A5IWZ4</accession>
<evidence type="ECO:0000256" key="10">
    <source>
        <dbReference type="HAMAP-Rule" id="MF_00454"/>
    </source>
</evidence>
<comment type="activity regulation">
    <text evidence="10">Na(+) is not transported, but it plays an essential structural role and its presence is essential for fluoride channel function.</text>
</comment>
<keyword evidence="3 10" id="KW-0812">Transmembrane</keyword>
<keyword evidence="2 10" id="KW-1003">Cell membrane</keyword>
<sequence length="135" mass="15129">MIYLLVGTGGIIGSLLRYYLGLFTHSWWSYDFPLGTLLVNLIGCFVLGWFTNRIVKLKQFHPHVLAGLGTGLVGSFTTFSTFSVETVTLIQHHLVGLALLYVLLSLFGGLMMSWLGYDLGHRSFKRLQEKGERTS</sequence>
<dbReference type="HAMAP" id="MF_00454">
    <property type="entry name" value="FluC"/>
    <property type="match status" value="1"/>
</dbReference>